<comment type="caution">
    <text evidence="6">The sequence shown here is derived from an EMBL/GenBank/DDBJ whole genome shotgun (WGS) entry which is preliminary data.</text>
</comment>
<dbReference type="EMBL" id="JBGLYH010000022">
    <property type="protein sequence ID" value="MEZ7196965.1"/>
    <property type="molecule type" value="Genomic_DNA"/>
</dbReference>
<dbReference type="PROSITE" id="PS00211">
    <property type="entry name" value="ABC_TRANSPORTER_1"/>
    <property type="match status" value="1"/>
</dbReference>
<keyword evidence="2" id="KW-0813">Transport</keyword>
<accession>A0ABV4K2U2</accession>
<evidence type="ECO:0000259" key="5">
    <source>
        <dbReference type="PROSITE" id="PS50893"/>
    </source>
</evidence>
<gene>
    <name evidence="6" type="ORF">AB6M95_09410</name>
</gene>
<dbReference type="GO" id="GO:0005524">
    <property type="term" value="F:ATP binding"/>
    <property type="evidence" value="ECO:0007669"/>
    <property type="project" value="UniProtKB-KW"/>
</dbReference>
<dbReference type="InterPro" id="IPR003593">
    <property type="entry name" value="AAA+_ATPase"/>
</dbReference>
<feature type="domain" description="ABC transporter" evidence="5">
    <location>
        <begin position="16"/>
        <end position="236"/>
    </location>
</feature>
<dbReference type="CDD" id="cd03220">
    <property type="entry name" value="ABC_KpsT_Wzt"/>
    <property type="match status" value="1"/>
</dbReference>
<dbReference type="PROSITE" id="PS50893">
    <property type="entry name" value="ABC_TRANSPORTER_2"/>
    <property type="match status" value="1"/>
</dbReference>
<dbReference type="PANTHER" id="PTHR46743">
    <property type="entry name" value="TEICHOIC ACIDS EXPORT ATP-BINDING PROTEIN TAGH"/>
    <property type="match status" value="1"/>
</dbReference>
<evidence type="ECO:0000256" key="1">
    <source>
        <dbReference type="ARBA" id="ARBA00005417"/>
    </source>
</evidence>
<dbReference type="Pfam" id="PF00005">
    <property type="entry name" value="ABC_tran"/>
    <property type="match status" value="1"/>
</dbReference>
<evidence type="ECO:0000313" key="7">
    <source>
        <dbReference type="Proteomes" id="UP001568698"/>
    </source>
</evidence>
<dbReference type="Gene3D" id="3.40.50.300">
    <property type="entry name" value="P-loop containing nucleotide triphosphate hydrolases"/>
    <property type="match status" value="1"/>
</dbReference>
<protein>
    <submittedName>
        <fullName evidence="6">ABC transporter ATP-binding protein</fullName>
    </submittedName>
</protein>
<evidence type="ECO:0000256" key="4">
    <source>
        <dbReference type="ARBA" id="ARBA00022840"/>
    </source>
</evidence>
<comment type="similarity">
    <text evidence="1">Belongs to the ABC transporter superfamily.</text>
</comment>
<evidence type="ECO:0000256" key="2">
    <source>
        <dbReference type="ARBA" id="ARBA00022448"/>
    </source>
</evidence>
<keyword evidence="7" id="KW-1185">Reference proteome</keyword>
<dbReference type="InterPro" id="IPR015860">
    <property type="entry name" value="ABC_transpr_TagH-like"/>
</dbReference>
<proteinExistence type="inferred from homology"/>
<dbReference type="InterPro" id="IPR027417">
    <property type="entry name" value="P-loop_NTPase"/>
</dbReference>
<keyword evidence="3" id="KW-0547">Nucleotide-binding</keyword>
<dbReference type="InterPro" id="IPR050683">
    <property type="entry name" value="Bact_Polysacc_Export_ATP-bd"/>
</dbReference>
<name>A0ABV4K2U2_9BACT</name>
<dbReference type="RefSeq" id="WP_371386484.1">
    <property type="nucleotide sequence ID" value="NZ_JBGLYH010000022.1"/>
</dbReference>
<reference evidence="6 7" key="1">
    <citation type="submission" date="2024-08" db="EMBL/GenBank/DDBJ databases">
        <title>Sulfate-reducing bacteria isolated from formation water of the oil field in Kazakhstan and description of Pseudodesulfovibrio sp.</title>
        <authorList>
            <person name="Bidzhieva S.K."/>
            <person name="Tourova T.P."/>
            <person name="Grouzdev D.S."/>
            <person name="Beletsky A.V."/>
            <person name="Sokolova D.S."/>
            <person name="Samigullina S.R."/>
            <person name="Poltaraus A.B."/>
            <person name="Avtukh A.N."/>
            <person name="Tereshina V.M."/>
            <person name="Zhaparov N.S."/>
            <person name="Mardanov A.V."/>
            <person name="Nazina T.N."/>
        </authorList>
    </citation>
    <scope>NUCLEOTIDE SEQUENCE [LARGE SCALE GENOMIC DNA]</scope>
    <source>
        <strain evidence="6 7">9FUS</strain>
    </source>
</reference>
<dbReference type="Proteomes" id="UP001568698">
    <property type="component" value="Unassembled WGS sequence"/>
</dbReference>
<dbReference type="InterPro" id="IPR017871">
    <property type="entry name" value="ABC_transporter-like_CS"/>
</dbReference>
<evidence type="ECO:0000313" key="6">
    <source>
        <dbReference type="EMBL" id="MEZ7196965.1"/>
    </source>
</evidence>
<dbReference type="SMART" id="SM00382">
    <property type="entry name" value="AAA"/>
    <property type="match status" value="1"/>
</dbReference>
<evidence type="ECO:0000256" key="3">
    <source>
        <dbReference type="ARBA" id="ARBA00022741"/>
    </source>
</evidence>
<keyword evidence="4 6" id="KW-0067">ATP-binding</keyword>
<sequence length="236" mass="25939">MSTPALVTFDHVRCSFKVRQGLFRFRTYDALRDISLSINQGDTLGVIGNNGAGKSTLLKLIAGILVPDSGLIQYFQPASVALLSLQMGFNPQLSGRINAIINAMLIGFTREEAEARLDRIIEFAELREWIDSPLKTYSSGMQARLGFGVALEMSPDILLIDEVLGVGDQSFQQKSSRAMQEKMQSEQTIVFVSHDLATVKSLCNRCLWIEDGQTMAEGGTDEVIAAYLAFGNHQEA</sequence>
<dbReference type="SUPFAM" id="SSF52540">
    <property type="entry name" value="P-loop containing nucleoside triphosphate hydrolases"/>
    <property type="match status" value="1"/>
</dbReference>
<dbReference type="PANTHER" id="PTHR46743:SF2">
    <property type="entry name" value="TEICHOIC ACIDS EXPORT ATP-BINDING PROTEIN TAGH"/>
    <property type="match status" value="1"/>
</dbReference>
<organism evidence="6 7">
    <name type="scientific">Pseudodesulfovibrio karagichevae</name>
    <dbReference type="NCBI Taxonomy" id="3239305"/>
    <lineage>
        <taxon>Bacteria</taxon>
        <taxon>Pseudomonadati</taxon>
        <taxon>Thermodesulfobacteriota</taxon>
        <taxon>Desulfovibrionia</taxon>
        <taxon>Desulfovibrionales</taxon>
        <taxon>Desulfovibrionaceae</taxon>
    </lineage>
</organism>
<dbReference type="InterPro" id="IPR003439">
    <property type="entry name" value="ABC_transporter-like_ATP-bd"/>
</dbReference>